<organism evidence="1 2">
    <name type="scientific">Neobacillus bataviensis</name>
    <dbReference type="NCBI Taxonomy" id="220685"/>
    <lineage>
        <taxon>Bacteria</taxon>
        <taxon>Bacillati</taxon>
        <taxon>Bacillota</taxon>
        <taxon>Bacilli</taxon>
        <taxon>Bacillales</taxon>
        <taxon>Bacillaceae</taxon>
        <taxon>Neobacillus</taxon>
    </lineage>
</organism>
<evidence type="ECO:0000313" key="1">
    <source>
        <dbReference type="EMBL" id="TWD96445.1"/>
    </source>
</evidence>
<comment type="caution">
    <text evidence="1">The sequence shown here is derived from an EMBL/GenBank/DDBJ whole genome shotgun (WGS) entry which is preliminary data.</text>
</comment>
<accession>A0A561CZ24</accession>
<keyword evidence="2" id="KW-1185">Reference proteome</keyword>
<name>A0A561CZ24_9BACI</name>
<protein>
    <submittedName>
        <fullName evidence="1">Uncharacterized protein DUF3891</fullName>
    </submittedName>
</protein>
<dbReference type="EMBL" id="VIVN01000011">
    <property type="protein sequence ID" value="TWD96445.1"/>
    <property type="molecule type" value="Genomic_DNA"/>
</dbReference>
<dbReference type="Pfam" id="PF13030">
    <property type="entry name" value="DUF3891"/>
    <property type="match status" value="1"/>
</dbReference>
<gene>
    <name evidence="1" type="ORF">FB550_11199</name>
</gene>
<reference evidence="1 2" key="1">
    <citation type="submission" date="2019-06" db="EMBL/GenBank/DDBJ databases">
        <title>Sorghum-associated microbial communities from plants grown in Nebraska, USA.</title>
        <authorList>
            <person name="Schachtman D."/>
        </authorList>
    </citation>
    <scope>NUCLEOTIDE SEQUENCE [LARGE SCALE GENOMIC DNA]</scope>
    <source>
        <strain evidence="1 2">2482</strain>
    </source>
</reference>
<evidence type="ECO:0000313" key="2">
    <source>
        <dbReference type="Proteomes" id="UP000319671"/>
    </source>
</evidence>
<dbReference type="AlphaFoldDB" id="A0A561CZ24"/>
<dbReference type="InterPro" id="IPR024992">
    <property type="entry name" value="DUF3891"/>
</dbReference>
<dbReference type="RefSeq" id="WP_144566937.1">
    <property type="nucleotide sequence ID" value="NZ_VIVN01000011.1"/>
</dbReference>
<proteinExistence type="predicted"/>
<dbReference type="Proteomes" id="UP000319671">
    <property type="component" value="Unassembled WGS sequence"/>
</dbReference>
<sequence length="252" mass="29638">MIICEYKQNFIMISQHDHAKISGEIAQNWNDDFFYGIDRKEEVVLAAYEHDRGWIDLDAAPLWNDQQQIPYSFVDFPIEEKTTHYKTGIDEVEKMNKYAGLLCSIHFASFFDKEPNPIGQQFFKQEIKRKHYLLKELAIDEMDKNLKYHLNILRFCDNLSLYICLNKPGVKKLDEHPFFRNGFPQLFPFANNQPIHAQWTNQVTVSLSLSPLKKELQVQLVLKEVKKEDIKVKGLVKTYTDTPFSIRTVTFI</sequence>